<organism evidence="2 3">
    <name type="scientific">Candidatus Roizmanbacteria bacterium RIFCSPHIGHO2_01_FULL_39_12c</name>
    <dbReference type="NCBI Taxonomy" id="1802031"/>
    <lineage>
        <taxon>Bacteria</taxon>
        <taxon>Candidatus Roizmaniibacteriota</taxon>
    </lineage>
</organism>
<dbReference type="EMBL" id="MFZG01000024">
    <property type="protein sequence ID" value="OGK16324.1"/>
    <property type="molecule type" value="Genomic_DNA"/>
</dbReference>
<dbReference type="Proteomes" id="UP000177208">
    <property type="component" value="Unassembled WGS sequence"/>
</dbReference>
<evidence type="ECO:0000256" key="1">
    <source>
        <dbReference type="SAM" id="Phobius"/>
    </source>
</evidence>
<keyword evidence="1" id="KW-1133">Transmembrane helix</keyword>
<keyword evidence="1" id="KW-0812">Transmembrane</keyword>
<proteinExistence type="predicted"/>
<keyword evidence="1" id="KW-0472">Membrane</keyword>
<dbReference type="Pfam" id="PF15993">
    <property type="entry name" value="Fuseless"/>
    <property type="match status" value="1"/>
</dbReference>
<protein>
    <submittedName>
        <fullName evidence="2">Uncharacterized protein</fullName>
    </submittedName>
</protein>
<sequence>MFDKIKNLEKHHQFLASLIVGIGLVSLWRGIWGLMDLYIIPENYLLSYVFSTVFGIVILYLTHKQLS</sequence>
<feature type="transmembrane region" description="Helical" evidence="1">
    <location>
        <begin position="12"/>
        <end position="32"/>
    </location>
</feature>
<dbReference type="InterPro" id="IPR032751">
    <property type="entry name" value="Fuseless"/>
</dbReference>
<reference evidence="2 3" key="1">
    <citation type="journal article" date="2016" name="Nat. Commun.">
        <title>Thousands of microbial genomes shed light on interconnected biogeochemical processes in an aquifer system.</title>
        <authorList>
            <person name="Anantharaman K."/>
            <person name="Brown C.T."/>
            <person name="Hug L.A."/>
            <person name="Sharon I."/>
            <person name="Castelle C.J."/>
            <person name="Probst A.J."/>
            <person name="Thomas B.C."/>
            <person name="Singh A."/>
            <person name="Wilkins M.J."/>
            <person name="Karaoz U."/>
            <person name="Brodie E.L."/>
            <person name="Williams K.H."/>
            <person name="Hubbard S.S."/>
            <person name="Banfield J.F."/>
        </authorList>
    </citation>
    <scope>NUCLEOTIDE SEQUENCE [LARGE SCALE GENOMIC DNA]</scope>
</reference>
<dbReference type="AlphaFoldDB" id="A0A1F7GBU0"/>
<feature type="transmembrane region" description="Helical" evidence="1">
    <location>
        <begin position="44"/>
        <end position="62"/>
    </location>
</feature>
<evidence type="ECO:0000313" key="3">
    <source>
        <dbReference type="Proteomes" id="UP000177208"/>
    </source>
</evidence>
<comment type="caution">
    <text evidence="2">The sequence shown here is derived from an EMBL/GenBank/DDBJ whole genome shotgun (WGS) entry which is preliminary data.</text>
</comment>
<accession>A0A1F7GBU0</accession>
<name>A0A1F7GBU0_9BACT</name>
<evidence type="ECO:0000313" key="2">
    <source>
        <dbReference type="EMBL" id="OGK16324.1"/>
    </source>
</evidence>
<gene>
    <name evidence="2" type="ORF">A2774_05270</name>
</gene>